<evidence type="ECO:0000313" key="1">
    <source>
        <dbReference type="EMBL" id="CAB4262143.1"/>
    </source>
</evidence>
<accession>A0A6J5TE04</accession>
<sequence length="253" mass="28200">MGSHPWFTFALFSLMLDPKGPKFTLQDWFSTDHHATHWFPQAQKSWAPLELPLARTAASVITAAAILARRRGPWRHPCRSRLLFGFLAVVLAAEVEEGEGGLGAGRALEVAEGGIGGDACRVRDGRAHDLVTYWKGLLVEVEADRAEEAWVVLEEAVGAELTINSSVADVVEEPPLCGAADARVAYRARVGQASLLLSVRLEGRDYWVTVTLGGGRRRRRGRWNLGYFWVRIGARRRRGSEPKIYMILNYFFK</sequence>
<evidence type="ECO:0000313" key="2">
    <source>
        <dbReference type="Proteomes" id="UP000507222"/>
    </source>
</evidence>
<gene>
    <name evidence="1" type="ORF">CURHAP_LOCUS1230</name>
</gene>
<proteinExistence type="predicted"/>
<dbReference type="EMBL" id="CAEKDK010000001">
    <property type="protein sequence ID" value="CAB4262143.1"/>
    <property type="molecule type" value="Genomic_DNA"/>
</dbReference>
<organism evidence="1 2">
    <name type="scientific">Prunus armeniaca</name>
    <name type="common">Apricot</name>
    <name type="synonym">Armeniaca vulgaris</name>
    <dbReference type="NCBI Taxonomy" id="36596"/>
    <lineage>
        <taxon>Eukaryota</taxon>
        <taxon>Viridiplantae</taxon>
        <taxon>Streptophyta</taxon>
        <taxon>Embryophyta</taxon>
        <taxon>Tracheophyta</taxon>
        <taxon>Spermatophyta</taxon>
        <taxon>Magnoliopsida</taxon>
        <taxon>eudicotyledons</taxon>
        <taxon>Gunneridae</taxon>
        <taxon>Pentapetalae</taxon>
        <taxon>rosids</taxon>
        <taxon>fabids</taxon>
        <taxon>Rosales</taxon>
        <taxon>Rosaceae</taxon>
        <taxon>Amygdaloideae</taxon>
        <taxon>Amygdaleae</taxon>
        <taxon>Prunus</taxon>
    </lineage>
</organism>
<protein>
    <submittedName>
        <fullName evidence="1">Uncharacterized protein</fullName>
    </submittedName>
</protein>
<dbReference type="AlphaFoldDB" id="A0A6J5TE04"/>
<name>A0A6J5TE04_PRUAR</name>
<dbReference type="Proteomes" id="UP000507222">
    <property type="component" value="Unassembled WGS sequence"/>
</dbReference>
<reference evidence="1 2" key="1">
    <citation type="submission" date="2020-05" db="EMBL/GenBank/DDBJ databases">
        <authorList>
            <person name="Campoy J."/>
            <person name="Schneeberger K."/>
            <person name="Spophaly S."/>
        </authorList>
    </citation>
    <scope>NUCLEOTIDE SEQUENCE [LARGE SCALE GENOMIC DNA]</scope>
    <source>
        <strain evidence="1">PruArmRojPasFocal</strain>
    </source>
</reference>